<keyword evidence="4" id="KW-0433">Leucine-rich repeat</keyword>
<organism evidence="16 17">
    <name type="scientific">Patiria miniata</name>
    <name type="common">Bat star</name>
    <name type="synonym">Asterina miniata</name>
    <dbReference type="NCBI Taxonomy" id="46514"/>
    <lineage>
        <taxon>Eukaryota</taxon>
        <taxon>Metazoa</taxon>
        <taxon>Echinodermata</taxon>
        <taxon>Eleutherozoa</taxon>
        <taxon>Asterozoa</taxon>
        <taxon>Asteroidea</taxon>
        <taxon>Valvatacea</taxon>
        <taxon>Valvatida</taxon>
        <taxon>Asterinidae</taxon>
        <taxon>Patiria</taxon>
    </lineage>
</organism>
<dbReference type="PRINTS" id="PR01537">
    <property type="entry name" value="INTRLKN1R1F"/>
</dbReference>
<dbReference type="InterPro" id="IPR003591">
    <property type="entry name" value="Leu-rich_rpt_typical-subtyp"/>
</dbReference>
<evidence type="ECO:0000256" key="5">
    <source>
        <dbReference type="ARBA" id="ARBA00022692"/>
    </source>
</evidence>
<evidence type="ECO:0000256" key="6">
    <source>
        <dbReference type="ARBA" id="ARBA00022729"/>
    </source>
</evidence>
<evidence type="ECO:0000256" key="13">
    <source>
        <dbReference type="SAM" id="Phobius"/>
    </source>
</evidence>
<dbReference type="EnsemblMetazoa" id="XM_038213493.1">
    <property type="protein sequence ID" value="XP_038069421.1"/>
    <property type="gene ID" value="LOC119738586"/>
</dbReference>
<dbReference type="PROSITE" id="PS51450">
    <property type="entry name" value="LRR"/>
    <property type="match status" value="5"/>
</dbReference>
<keyword evidence="12" id="KW-0325">Glycoprotein</keyword>
<keyword evidence="11" id="KW-0675">Receptor</keyword>
<dbReference type="InterPro" id="IPR001611">
    <property type="entry name" value="Leu-rich_rpt"/>
</dbReference>
<feature type="domain" description="TIR" evidence="15">
    <location>
        <begin position="720"/>
        <end position="862"/>
    </location>
</feature>
<dbReference type="SMART" id="SM00369">
    <property type="entry name" value="LRR_TYP"/>
    <property type="match status" value="14"/>
</dbReference>
<dbReference type="GO" id="GO:0004888">
    <property type="term" value="F:transmembrane signaling receptor activity"/>
    <property type="evidence" value="ECO:0007669"/>
    <property type="project" value="InterPro"/>
</dbReference>
<dbReference type="GeneID" id="119738586"/>
<evidence type="ECO:0000256" key="1">
    <source>
        <dbReference type="ARBA" id="ARBA00004479"/>
    </source>
</evidence>
<dbReference type="GO" id="GO:0002224">
    <property type="term" value="P:toll-like receptor signaling pathway"/>
    <property type="evidence" value="ECO:0007669"/>
    <property type="project" value="InterPro"/>
</dbReference>
<dbReference type="Gene3D" id="3.80.10.10">
    <property type="entry name" value="Ribonuclease Inhibitor"/>
    <property type="match status" value="5"/>
</dbReference>
<dbReference type="SUPFAM" id="SSF52200">
    <property type="entry name" value="Toll/Interleukin receptor TIR domain"/>
    <property type="match status" value="1"/>
</dbReference>
<dbReference type="FunFam" id="3.40.50.10140:FF:000001">
    <property type="entry name" value="Toll-like receptor 2"/>
    <property type="match status" value="1"/>
</dbReference>
<keyword evidence="10 13" id="KW-0472">Membrane</keyword>
<keyword evidence="17" id="KW-1185">Reference proteome</keyword>
<evidence type="ECO:0000259" key="15">
    <source>
        <dbReference type="PROSITE" id="PS50104"/>
    </source>
</evidence>
<accession>A0A914B1P8</accession>
<dbReference type="Gene3D" id="3.40.50.10140">
    <property type="entry name" value="Toll/interleukin-1 receptor homology (TIR) domain"/>
    <property type="match status" value="1"/>
</dbReference>
<dbReference type="OrthoDB" id="676979at2759"/>
<dbReference type="PANTHER" id="PTHR24365:SF530">
    <property type="entry name" value="MSTPROX-RELATED"/>
    <property type="match status" value="1"/>
</dbReference>
<dbReference type="PROSITE" id="PS50104">
    <property type="entry name" value="TIR"/>
    <property type="match status" value="1"/>
</dbReference>
<dbReference type="AlphaFoldDB" id="A0A914B1P8"/>
<evidence type="ECO:0000256" key="12">
    <source>
        <dbReference type="ARBA" id="ARBA00023180"/>
    </source>
</evidence>
<dbReference type="GO" id="GO:0045087">
    <property type="term" value="P:innate immune response"/>
    <property type="evidence" value="ECO:0007669"/>
    <property type="project" value="UniProtKB-KW"/>
</dbReference>
<evidence type="ECO:0000256" key="8">
    <source>
        <dbReference type="ARBA" id="ARBA00022859"/>
    </source>
</evidence>
<dbReference type="SMART" id="SM00255">
    <property type="entry name" value="TIR"/>
    <property type="match status" value="1"/>
</dbReference>
<protein>
    <recommendedName>
        <fullName evidence="15">TIR domain-containing protein</fullName>
    </recommendedName>
</protein>
<dbReference type="InterPro" id="IPR000157">
    <property type="entry name" value="TIR_dom"/>
</dbReference>
<feature type="signal peptide" evidence="14">
    <location>
        <begin position="1"/>
        <end position="19"/>
    </location>
</feature>
<keyword evidence="9 13" id="KW-1133">Transmembrane helix</keyword>
<dbReference type="InterPro" id="IPR035897">
    <property type="entry name" value="Toll_tir_struct_dom_sf"/>
</dbReference>
<keyword evidence="8" id="KW-0391">Immunity</keyword>
<dbReference type="InterPro" id="IPR000483">
    <property type="entry name" value="Cys-rich_flank_reg_C"/>
</dbReference>
<keyword evidence="6 14" id="KW-0732">Signal</keyword>
<dbReference type="OMA" id="CGNPFSC"/>
<dbReference type="Proteomes" id="UP000887568">
    <property type="component" value="Unplaced"/>
</dbReference>
<dbReference type="GO" id="GO:0005886">
    <property type="term" value="C:plasma membrane"/>
    <property type="evidence" value="ECO:0007669"/>
    <property type="project" value="TreeGrafter"/>
</dbReference>
<evidence type="ECO:0000313" key="16">
    <source>
        <dbReference type="EnsemblMetazoa" id="XP_038069421.1"/>
    </source>
</evidence>
<evidence type="ECO:0000256" key="3">
    <source>
        <dbReference type="ARBA" id="ARBA00022588"/>
    </source>
</evidence>
<keyword evidence="7" id="KW-0677">Repeat</keyword>
<feature type="transmembrane region" description="Helical" evidence="13">
    <location>
        <begin position="672"/>
        <end position="692"/>
    </location>
</feature>
<dbReference type="PIRSF" id="PIRSF037595">
    <property type="entry name" value="Toll-like_receptor"/>
    <property type="match status" value="1"/>
</dbReference>
<comment type="subcellular location">
    <subcellularLocation>
        <location evidence="1">Membrane</location>
        <topology evidence="1">Single-pass type I membrane protein</topology>
    </subcellularLocation>
</comment>
<reference evidence="16" key="1">
    <citation type="submission" date="2022-11" db="UniProtKB">
        <authorList>
            <consortium name="EnsemblMetazoa"/>
        </authorList>
    </citation>
    <scope>IDENTIFICATION</scope>
</reference>
<dbReference type="InterPro" id="IPR017241">
    <property type="entry name" value="Toll-like_receptor"/>
</dbReference>
<dbReference type="Pfam" id="PF01582">
    <property type="entry name" value="TIR"/>
    <property type="match status" value="1"/>
</dbReference>
<sequence>MKCLAVLVVLLASAHQAASFFNFLSLRQITHDGQSAKFPCKIVNATFVDCRNRGLLNIPSGIPKTTQILLVSHNRISKIDTSLTGLVNLRLLNLSHNSVSKLERGYFADQKQLEHLYLSKNQINKIPEDAFASFTKLKTLDLSWQNNNLRRGFPEFLIPINRTLTTLLLEKTMIKTADFGTHLILRSLKVLNLAANGITSLGRNDFQALAGSQLQVLDLSYNSIENVDTDTLDPFHGVGTLDLTHSFAKLPPLPSLLANVSAAVSSAEIHKLDLRSLSLKNLTSSMFIGLGDSTLEELDLSLNDITGLDDDSFGPNLAHLKVLQLYNNSITTISLNALAGLTALESLYMGSNSLKEIEPGTFKHNTQLLTLNLNDNLIASLSQGGPFQGLINLQRLYLSKNKISQTLTGDEFQDLGDLTDLDLSGSKLLKDRHIRLKMDSFKTLSKLTKLNLKKVWLSNIDIVPSPFAGLLELRFLDLSNNNMDNFHQDTFSSLGRLETLYLDHNHFDNLWHPPNPQEESPSMFLRKLVSLRKLDLSFNGFQNVPIGAFHDLGHLKTLHLSNNKLSEISGKALDGLKELEYLDLHKNLINVVNKTMLTPILKTLKILYICGNPFSCGCEQEWFRDFIDDTQVTIGNLSLCLCASPPGMRNKPLMSFHPEDLNCDHKLPLKDWIGIGVASFSFLLLACILVVYRWKVYYIYLVVRANYRRSKRHNGYEKVFDYDAFISYSGADEEWVAEKLIPELETGEEPFRLCHHGRDFEPGKEIVDNIIESVDSSRRTICVLSQSYLESNWCSFERRVTMSRLFINYQDALILVLLEDLPPKKLSKYDHIHRAIKKKTYLKWPANADERAVFWQRLKDVLNEDRTPDRYEVIV</sequence>
<evidence type="ECO:0000256" key="2">
    <source>
        <dbReference type="ARBA" id="ARBA00009634"/>
    </source>
</evidence>
<evidence type="ECO:0000256" key="14">
    <source>
        <dbReference type="SAM" id="SignalP"/>
    </source>
</evidence>
<feature type="chain" id="PRO_5037424843" description="TIR domain-containing protein" evidence="14">
    <location>
        <begin position="20"/>
        <end position="875"/>
    </location>
</feature>
<evidence type="ECO:0000313" key="17">
    <source>
        <dbReference type="Proteomes" id="UP000887568"/>
    </source>
</evidence>
<dbReference type="Pfam" id="PF13855">
    <property type="entry name" value="LRR_8"/>
    <property type="match status" value="6"/>
</dbReference>
<dbReference type="RefSeq" id="XP_038069421.1">
    <property type="nucleotide sequence ID" value="XM_038213493.1"/>
</dbReference>
<evidence type="ECO:0000256" key="10">
    <source>
        <dbReference type="ARBA" id="ARBA00023136"/>
    </source>
</evidence>
<evidence type="ECO:0000256" key="4">
    <source>
        <dbReference type="ARBA" id="ARBA00022614"/>
    </source>
</evidence>
<evidence type="ECO:0000256" key="9">
    <source>
        <dbReference type="ARBA" id="ARBA00022989"/>
    </source>
</evidence>
<comment type="similarity">
    <text evidence="2">Belongs to the Toll-like receptor family.</text>
</comment>
<dbReference type="SMART" id="SM00365">
    <property type="entry name" value="LRR_SD22"/>
    <property type="match status" value="8"/>
</dbReference>
<dbReference type="SUPFAM" id="SSF52058">
    <property type="entry name" value="L domain-like"/>
    <property type="match status" value="2"/>
</dbReference>
<evidence type="ECO:0000256" key="11">
    <source>
        <dbReference type="ARBA" id="ARBA00023170"/>
    </source>
</evidence>
<name>A0A914B1P8_PATMI</name>
<keyword evidence="3" id="KW-0399">Innate immunity</keyword>
<keyword evidence="5 13" id="KW-0812">Transmembrane</keyword>
<dbReference type="PANTHER" id="PTHR24365">
    <property type="entry name" value="TOLL-LIKE RECEPTOR"/>
    <property type="match status" value="1"/>
</dbReference>
<dbReference type="InterPro" id="IPR032675">
    <property type="entry name" value="LRR_dom_sf"/>
</dbReference>
<evidence type="ECO:0000256" key="7">
    <source>
        <dbReference type="ARBA" id="ARBA00022737"/>
    </source>
</evidence>
<dbReference type="SMART" id="SM00082">
    <property type="entry name" value="LRRCT"/>
    <property type="match status" value="1"/>
</dbReference>
<proteinExistence type="inferred from homology"/>